<dbReference type="EMBL" id="JAHAKR010000064">
    <property type="protein sequence ID" value="MBS5829647.1"/>
    <property type="molecule type" value="Genomic_DNA"/>
</dbReference>
<accession>A0A9E1BB52</accession>
<dbReference type="AlphaFoldDB" id="A0A9E1BB52"/>
<gene>
    <name evidence="1" type="ORF">KIC69_02290</name>
</gene>
<proteinExistence type="predicted"/>
<reference evidence="1" key="1">
    <citation type="submission" date="2021-02" db="EMBL/GenBank/DDBJ databases">
        <title>Infant gut strain persistence is associated with maternal origin, phylogeny, and functional potential including surface adhesion and iron acquisition.</title>
        <authorList>
            <person name="Lou Y.C."/>
        </authorList>
    </citation>
    <scope>NUCLEOTIDE SEQUENCE</scope>
    <source>
        <strain evidence="1">L3_101_000G1_dasL3_101_000G1_concoct_7_sub</strain>
    </source>
</reference>
<name>A0A9E1BB52_9BACT</name>
<comment type="caution">
    <text evidence="1">The sequence shown here is derived from an EMBL/GenBank/DDBJ whole genome shotgun (WGS) entry which is preliminary data.</text>
</comment>
<evidence type="ECO:0000313" key="1">
    <source>
        <dbReference type="EMBL" id="MBS5829647.1"/>
    </source>
</evidence>
<evidence type="ECO:0000313" key="2">
    <source>
        <dbReference type="Proteomes" id="UP000824019"/>
    </source>
</evidence>
<protein>
    <submittedName>
        <fullName evidence="1">Uncharacterized protein</fullName>
    </submittedName>
</protein>
<organism evidence="1 2">
    <name type="scientific">Campylobacter concisus</name>
    <dbReference type="NCBI Taxonomy" id="199"/>
    <lineage>
        <taxon>Bacteria</taxon>
        <taxon>Pseudomonadati</taxon>
        <taxon>Campylobacterota</taxon>
        <taxon>Epsilonproteobacteria</taxon>
        <taxon>Campylobacterales</taxon>
        <taxon>Campylobacteraceae</taxon>
        <taxon>Campylobacter</taxon>
    </lineage>
</organism>
<dbReference type="Proteomes" id="UP000824019">
    <property type="component" value="Unassembled WGS sequence"/>
</dbReference>
<sequence>MLELKTHDEFFEFSHNSVHKLLVPKEIISQLEADFTAIGNFPEIVKDPYILFALQHDQMDKMYYKKCFFLLQ</sequence>